<evidence type="ECO:0000259" key="17">
    <source>
        <dbReference type="Pfam" id="PF13614"/>
    </source>
</evidence>
<dbReference type="Gene3D" id="3.40.50.300">
    <property type="entry name" value="P-loop containing nucleotide triphosphate hydrolases"/>
    <property type="match status" value="1"/>
</dbReference>
<evidence type="ECO:0000256" key="6">
    <source>
        <dbReference type="ARBA" id="ARBA00022692"/>
    </source>
</evidence>
<dbReference type="Pfam" id="PF02706">
    <property type="entry name" value="Wzz"/>
    <property type="match status" value="1"/>
</dbReference>
<dbReference type="PANTHER" id="PTHR32309:SF32">
    <property type="entry name" value="TYROSINE-PROTEIN KINASE ETK-RELATED"/>
    <property type="match status" value="1"/>
</dbReference>
<dbReference type="Pfam" id="PF23607">
    <property type="entry name" value="WZC_N"/>
    <property type="match status" value="1"/>
</dbReference>
<dbReference type="InterPro" id="IPR027417">
    <property type="entry name" value="P-loop_NTPase"/>
</dbReference>
<feature type="domain" description="AAA" evidence="17">
    <location>
        <begin position="582"/>
        <end position="700"/>
    </location>
</feature>
<evidence type="ECO:0000256" key="2">
    <source>
        <dbReference type="ARBA" id="ARBA00008883"/>
    </source>
</evidence>
<dbReference type="GO" id="GO:0004713">
    <property type="term" value="F:protein tyrosine kinase activity"/>
    <property type="evidence" value="ECO:0007669"/>
    <property type="project" value="UniProtKB-KW"/>
</dbReference>
<evidence type="ECO:0000256" key="9">
    <source>
        <dbReference type="ARBA" id="ARBA00022840"/>
    </source>
</evidence>
<dbReference type="EMBL" id="PDOC01000008">
    <property type="protein sequence ID" value="PIL44354.1"/>
    <property type="molecule type" value="Genomic_DNA"/>
</dbReference>
<evidence type="ECO:0000256" key="7">
    <source>
        <dbReference type="ARBA" id="ARBA00022741"/>
    </source>
</evidence>
<evidence type="ECO:0000313" key="20">
    <source>
        <dbReference type="Proteomes" id="UP000230390"/>
    </source>
</evidence>
<evidence type="ECO:0000256" key="10">
    <source>
        <dbReference type="ARBA" id="ARBA00022989"/>
    </source>
</evidence>
<keyword evidence="11 15" id="KW-0472">Membrane</keyword>
<dbReference type="OrthoDB" id="9808257at2"/>
<evidence type="ECO:0000259" key="18">
    <source>
        <dbReference type="Pfam" id="PF13807"/>
    </source>
</evidence>
<keyword evidence="6 15" id="KW-0812">Transmembrane</keyword>
<evidence type="ECO:0000313" key="19">
    <source>
        <dbReference type="EMBL" id="PIL44354.1"/>
    </source>
</evidence>
<comment type="catalytic activity">
    <reaction evidence="13">
        <text>L-tyrosyl-[protein] + ATP = O-phospho-L-tyrosyl-[protein] + ADP + H(+)</text>
        <dbReference type="Rhea" id="RHEA:10596"/>
        <dbReference type="Rhea" id="RHEA-COMP:10136"/>
        <dbReference type="Rhea" id="RHEA-COMP:20101"/>
        <dbReference type="ChEBI" id="CHEBI:15378"/>
        <dbReference type="ChEBI" id="CHEBI:30616"/>
        <dbReference type="ChEBI" id="CHEBI:46858"/>
        <dbReference type="ChEBI" id="CHEBI:61978"/>
        <dbReference type="ChEBI" id="CHEBI:456216"/>
    </reaction>
</comment>
<protein>
    <submittedName>
        <fullName evidence="19">Tyrosine protein kinase</fullName>
    </submittedName>
</protein>
<comment type="similarity">
    <text evidence="2">Belongs to the etk/wzc family.</text>
</comment>
<feature type="coiled-coil region" evidence="14">
    <location>
        <begin position="320"/>
        <end position="347"/>
    </location>
</feature>
<dbReference type="InterPro" id="IPR005702">
    <property type="entry name" value="Wzc-like_C"/>
</dbReference>
<keyword evidence="12" id="KW-0829">Tyrosine-protein kinase</keyword>
<dbReference type="InterPro" id="IPR050445">
    <property type="entry name" value="Bact_polysacc_biosynth/exp"/>
</dbReference>
<keyword evidence="20" id="KW-1185">Reference proteome</keyword>
<evidence type="ECO:0000256" key="3">
    <source>
        <dbReference type="ARBA" id="ARBA00022475"/>
    </source>
</evidence>
<keyword evidence="9" id="KW-0067">ATP-binding</keyword>
<name>A0A2G8TED7_9BURK</name>
<dbReference type="NCBIfam" id="TIGR01007">
    <property type="entry name" value="eps_fam"/>
    <property type="match status" value="1"/>
</dbReference>
<dbReference type="InterPro" id="IPR032807">
    <property type="entry name" value="GNVR"/>
</dbReference>
<evidence type="ECO:0000256" key="1">
    <source>
        <dbReference type="ARBA" id="ARBA00004429"/>
    </source>
</evidence>
<keyword evidence="4" id="KW-0997">Cell inner membrane</keyword>
<dbReference type="Proteomes" id="UP000230390">
    <property type="component" value="Unassembled WGS sequence"/>
</dbReference>
<evidence type="ECO:0000256" key="8">
    <source>
        <dbReference type="ARBA" id="ARBA00022777"/>
    </source>
</evidence>
<keyword evidence="5" id="KW-0808">Transferase</keyword>
<dbReference type="CDD" id="cd05387">
    <property type="entry name" value="BY-kinase"/>
    <property type="match status" value="1"/>
</dbReference>
<feature type="domain" description="Tyrosine-protein kinase G-rich" evidence="18">
    <location>
        <begin position="419"/>
        <end position="498"/>
    </location>
</feature>
<organism evidence="19 20">
    <name type="scientific">Massilia eurypsychrophila</name>
    <dbReference type="NCBI Taxonomy" id="1485217"/>
    <lineage>
        <taxon>Bacteria</taxon>
        <taxon>Pseudomonadati</taxon>
        <taxon>Pseudomonadota</taxon>
        <taxon>Betaproteobacteria</taxon>
        <taxon>Burkholderiales</taxon>
        <taxon>Oxalobacteraceae</taxon>
        <taxon>Telluria group</taxon>
        <taxon>Massilia</taxon>
    </lineage>
</organism>
<dbReference type="Pfam" id="PF13614">
    <property type="entry name" value="AAA_31"/>
    <property type="match status" value="1"/>
</dbReference>
<dbReference type="InterPro" id="IPR025669">
    <property type="entry name" value="AAA_dom"/>
</dbReference>
<evidence type="ECO:0000256" key="14">
    <source>
        <dbReference type="SAM" id="Coils"/>
    </source>
</evidence>
<keyword evidence="8 19" id="KW-0418">Kinase</keyword>
<reference evidence="19 20" key="1">
    <citation type="submission" date="2017-10" db="EMBL/GenBank/DDBJ databases">
        <title>Massilia psychrophilum sp. nov., a novel purple-pigmented bacterium isolated from Tianshan glacier, Xinjiang Municipality, China.</title>
        <authorList>
            <person name="Wang H."/>
        </authorList>
    </citation>
    <scope>NUCLEOTIDE SEQUENCE [LARGE SCALE GENOMIC DNA]</scope>
    <source>
        <strain evidence="19 20">JCM 30074</strain>
    </source>
</reference>
<evidence type="ECO:0000256" key="13">
    <source>
        <dbReference type="ARBA" id="ARBA00053015"/>
    </source>
</evidence>
<gene>
    <name evidence="19" type="ORF">CR105_14925</name>
</gene>
<accession>A0A2G8TED7</accession>
<evidence type="ECO:0000256" key="15">
    <source>
        <dbReference type="SAM" id="Phobius"/>
    </source>
</evidence>
<keyword evidence="10 15" id="KW-1133">Transmembrane helix</keyword>
<feature type="domain" description="Polysaccharide chain length determinant N-terminal" evidence="16">
    <location>
        <begin position="53"/>
        <end position="136"/>
    </location>
</feature>
<feature type="transmembrane region" description="Helical" evidence="15">
    <location>
        <begin position="60"/>
        <end position="80"/>
    </location>
</feature>
<sequence>MWRCRAPTVASSTMTSQTDSYRMRLPRRRAISRHIAMPPPVPEDDEPELASWLQLLRDHLRLIVAITLAVTFAAGAYALLARPVYEASMLIHVEEATPAAAKNALTEAAAMFETKKAATAEMELLRSRTVVGSAVERLKLYIEAAPDHFPLVGRMLADLRPGQLSQPGLFGIGGKVWGAERIEVPWFNVPPAMYRRKFVVTSLGEERFSLYDAVSNIVVYGKVGTAIRAAAPEGPLELLVARLDGLPGARFNLTRNSAMSSIRQLQRSLAIAEQGKQSSVIVVRLEGGSAELVNELLLEIGRQYMRQNVARKSEEADQSLAFLDQQLPKLKARVEQAEGEYNAFRKANGSVDFAEEAKLSLQQAAAAKARRSELLQKRTELLTRFTARHPVVAAVSGQLGEVDRELADVARHIKTLPLLEQDAVRLRREVKVNTDLYTALANTAQQLRIVSVGKASNVRMVDAPMVVDEPVRPQRALIVLTGLAAGLLLGVAAAVLRRHLGGGVDDPVRIEQLLGSRVVFASIPHSDAQAKLNKRGAVNGRQLLLALERPTDGAVEALRSFRASLQFSMPQFDSNVIMFAGPTSSLGKSFVSANFAAVMAAGGKRVLLIDADVRNGRLHQYFGATRERGLCEAVGGALPISQAIRHDVLANLDFIPTGCPPAGNPDVFMHAGVGALLASVSAQYDVVLVDSPPILALADALVLGSHAGAVFLVARAGVSTEREITESIKRLNQAGVAPFGIVFNDVQPRLSGYGYKYGYGNLERLEYSG</sequence>
<evidence type="ECO:0000259" key="16">
    <source>
        <dbReference type="Pfam" id="PF02706"/>
    </source>
</evidence>
<proteinExistence type="inferred from homology"/>
<dbReference type="AlphaFoldDB" id="A0A2G8TED7"/>
<keyword evidence="3" id="KW-1003">Cell membrane</keyword>
<dbReference type="GO" id="GO:0005524">
    <property type="term" value="F:ATP binding"/>
    <property type="evidence" value="ECO:0007669"/>
    <property type="project" value="UniProtKB-KW"/>
</dbReference>
<keyword evidence="7" id="KW-0547">Nucleotide-binding</keyword>
<dbReference type="GO" id="GO:0005886">
    <property type="term" value="C:plasma membrane"/>
    <property type="evidence" value="ECO:0007669"/>
    <property type="project" value="UniProtKB-SubCell"/>
</dbReference>
<evidence type="ECO:0000256" key="5">
    <source>
        <dbReference type="ARBA" id="ARBA00022679"/>
    </source>
</evidence>
<dbReference type="PANTHER" id="PTHR32309">
    <property type="entry name" value="TYROSINE-PROTEIN KINASE"/>
    <property type="match status" value="1"/>
</dbReference>
<keyword evidence="14" id="KW-0175">Coiled coil</keyword>
<comment type="caution">
    <text evidence="19">The sequence shown here is derived from an EMBL/GenBank/DDBJ whole genome shotgun (WGS) entry which is preliminary data.</text>
</comment>
<dbReference type="SUPFAM" id="SSF52540">
    <property type="entry name" value="P-loop containing nucleoside triphosphate hydrolases"/>
    <property type="match status" value="1"/>
</dbReference>
<evidence type="ECO:0000256" key="11">
    <source>
        <dbReference type="ARBA" id="ARBA00023136"/>
    </source>
</evidence>
<evidence type="ECO:0000256" key="4">
    <source>
        <dbReference type="ARBA" id="ARBA00022519"/>
    </source>
</evidence>
<dbReference type="Pfam" id="PF13807">
    <property type="entry name" value="GNVR"/>
    <property type="match status" value="1"/>
</dbReference>
<comment type="subcellular location">
    <subcellularLocation>
        <location evidence="1">Cell inner membrane</location>
        <topology evidence="1">Multi-pass membrane protein</topology>
    </subcellularLocation>
</comment>
<dbReference type="InterPro" id="IPR003856">
    <property type="entry name" value="LPS_length_determ_N"/>
</dbReference>
<evidence type="ECO:0000256" key="12">
    <source>
        <dbReference type="ARBA" id="ARBA00023137"/>
    </source>
</evidence>